<evidence type="ECO:0000256" key="1">
    <source>
        <dbReference type="ARBA" id="ARBA00004123"/>
    </source>
</evidence>
<reference evidence="12 13" key="1">
    <citation type="submission" date="2017-06" db="EMBL/GenBank/DDBJ databases">
        <title>Global population genomics of the pathogenic fungus Cryptococcus neoformans var. grubii.</title>
        <authorList>
            <person name="Cuomo C."/>
            <person name="Litvintseva A."/>
            <person name="Chen Y."/>
            <person name="Young S."/>
            <person name="Zeng Q."/>
            <person name="Chapman S."/>
            <person name="Gujja S."/>
            <person name="Saif S."/>
            <person name="Birren B."/>
        </authorList>
    </citation>
    <scope>NUCLEOTIDE SEQUENCE [LARGE SCALE GENOMIC DNA]</scope>
    <source>
        <strain evidence="12 13">Tu259-1</strain>
    </source>
</reference>
<evidence type="ECO:0000256" key="5">
    <source>
        <dbReference type="ARBA" id="ARBA00022618"/>
    </source>
</evidence>
<feature type="compositionally biased region" description="Polar residues" evidence="10">
    <location>
        <begin position="133"/>
        <end position="143"/>
    </location>
</feature>
<dbReference type="GO" id="GO:0051233">
    <property type="term" value="C:spindle midzone"/>
    <property type="evidence" value="ECO:0007669"/>
    <property type="project" value="TreeGrafter"/>
</dbReference>
<dbReference type="PANTHER" id="PTHR16040:SF7">
    <property type="entry name" value="AUSTRALIN, ISOFORM A-RELATED"/>
    <property type="match status" value="1"/>
</dbReference>
<dbReference type="GO" id="GO:0032133">
    <property type="term" value="C:chromosome passenger complex"/>
    <property type="evidence" value="ECO:0007669"/>
    <property type="project" value="TreeGrafter"/>
</dbReference>
<dbReference type="InterPro" id="IPR018851">
    <property type="entry name" value="Borealin_N"/>
</dbReference>
<feature type="compositionally biased region" description="Basic and acidic residues" evidence="10">
    <location>
        <begin position="109"/>
        <end position="126"/>
    </location>
</feature>
<evidence type="ECO:0000256" key="3">
    <source>
        <dbReference type="ARBA" id="ARBA00009914"/>
    </source>
</evidence>
<keyword evidence="8" id="KW-0131">Cell cycle</keyword>
<sequence length="384" mass="42385">MSAKAVRSVHAAVTLSTPLPLSKRSRSAFSEAERQGLLQNFDLEVQDKLQYFRSMLKQTLDSFSLRGETEILSIPRELRTMTLGELEEKWGGGWAGTFHRIKTERFEVEEKEREEREEMGRGEAVKGKRKRNMATSSRANSPARSIKNPRRETPGGHRNAPSRTTSSTAAARAKPAAMSKRTGKAIVASSSNSSSGLPQDHIFNPALPPTPFRSTHAGSPTRPSPISKMTHSYCSSRELSDNSGSIISVNKDSLEGNEEDDLPDPQAMEARLLSQPEVKSPASKSRSRKKRGPSLIFHQSLGAGAKLISTPEPSRSLDSDEPLSTIQLSDGREISFNPFSLTPGRVERELEEGGVSKEEKVRVQNEVHAEVVKSLQARMEKWKV</sequence>
<dbReference type="Proteomes" id="UP000199727">
    <property type="component" value="Unassembled WGS sequence"/>
</dbReference>
<dbReference type="GO" id="GO:0051301">
    <property type="term" value="P:cell division"/>
    <property type="evidence" value="ECO:0007669"/>
    <property type="project" value="UniProtKB-KW"/>
</dbReference>
<dbReference type="GO" id="GO:0005634">
    <property type="term" value="C:nucleus"/>
    <property type="evidence" value="ECO:0007669"/>
    <property type="project" value="UniProtKB-SubCell"/>
</dbReference>
<gene>
    <name evidence="12" type="ORF">C361_03314</name>
</gene>
<evidence type="ECO:0000256" key="6">
    <source>
        <dbReference type="ARBA" id="ARBA00022776"/>
    </source>
</evidence>
<dbReference type="EMBL" id="AMKT01000041">
    <property type="protein sequence ID" value="OXG21887.1"/>
    <property type="molecule type" value="Genomic_DNA"/>
</dbReference>
<keyword evidence="7" id="KW-0539">Nucleus</keyword>
<evidence type="ECO:0000256" key="4">
    <source>
        <dbReference type="ARBA" id="ARBA00022454"/>
    </source>
</evidence>
<feature type="domain" description="Borealin N-terminal" evidence="11">
    <location>
        <begin position="34"/>
        <end position="89"/>
    </location>
</feature>
<dbReference type="InterPro" id="IPR018867">
    <property type="entry name" value="Cell_div_borealin"/>
</dbReference>
<dbReference type="OrthoDB" id="2392550at2759"/>
<keyword evidence="5" id="KW-0132">Cell division</keyword>
<dbReference type="GO" id="GO:0000070">
    <property type="term" value="P:mitotic sister chromatid segregation"/>
    <property type="evidence" value="ECO:0007669"/>
    <property type="project" value="TreeGrafter"/>
</dbReference>
<evidence type="ECO:0000256" key="8">
    <source>
        <dbReference type="ARBA" id="ARBA00023306"/>
    </source>
</evidence>
<keyword evidence="4" id="KW-0158">Chromosome</keyword>
<feature type="region of interest" description="Disordered" evidence="10">
    <location>
        <begin position="109"/>
        <end position="321"/>
    </location>
</feature>
<accession>A0A854QAQ9</accession>
<proteinExistence type="inferred from homology"/>
<comment type="similarity">
    <text evidence="3">Belongs to the borealin family.</text>
</comment>
<evidence type="ECO:0000313" key="13">
    <source>
        <dbReference type="Proteomes" id="UP000199727"/>
    </source>
</evidence>
<keyword evidence="9" id="KW-0137">Centromere</keyword>
<evidence type="ECO:0000256" key="2">
    <source>
        <dbReference type="ARBA" id="ARBA00004584"/>
    </source>
</evidence>
<dbReference type="Pfam" id="PF10444">
    <property type="entry name" value="Nbl1_Borealin_N"/>
    <property type="match status" value="1"/>
</dbReference>
<feature type="compositionally biased region" description="Polar residues" evidence="10">
    <location>
        <begin position="227"/>
        <end position="251"/>
    </location>
</feature>
<evidence type="ECO:0000259" key="11">
    <source>
        <dbReference type="Pfam" id="PF10444"/>
    </source>
</evidence>
<name>A0A854QAQ9_CRYNE</name>
<evidence type="ECO:0000256" key="7">
    <source>
        <dbReference type="ARBA" id="ARBA00023242"/>
    </source>
</evidence>
<organism evidence="12 13">
    <name type="scientific">Cryptococcus neoformans Tu259-1</name>
    <dbReference type="NCBI Taxonomy" id="1230072"/>
    <lineage>
        <taxon>Eukaryota</taxon>
        <taxon>Fungi</taxon>
        <taxon>Dikarya</taxon>
        <taxon>Basidiomycota</taxon>
        <taxon>Agaricomycotina</taxon>
        <taxon>Tremellomycetes</taxon>
        <taxon>Tremellales</taxon>
        <taxon>Cryptococcaceae</taxon>
        <taxon>Cryptococcus</taxon>
        <taxon>Cryptococcus neoformans species complex</taxon>
    </lineage>
</organism>
<protein>
    <recommendedName>
        <fullName evidence="11">Borealin N-terminal domain-containing protein</fullName>
    </recommendedName>
</protein>
<feature type="compositionally biased region" description="Low complexity" evidence="10">
    <location>
        <begin position="161"/>
        <end position="180"/>
    </location>
</feature>
<comment type="subcellular location">
    <subcellularLocation>
        <location evidence="2">Chromosome</location>
        <location evidence="2">Centromere</location>
    </subcellularLocation>
    <subcellularLocation>
        <location evidence="1">Nucleus</location>
    </subcellularLocation>
</comment>
<evidence type="ECO:0000256" key="10">
    <source>
        <dbReference type="SAM" id="MobiDB-lite"/>
    </source>
</evidence>
<dbReference type="Gene3D" id="6.10.250.1900">
    <property type="match status" value="1"/>
</dbReference>
<dbReference type="GO" id="GO:0000775">
    <property type="term" value="C:chromosome, centromeric region"/>
    <property type="evidence" value="ECO:0007669"/>
    <property type="project" value="UniProtKB-SubCell"/>
</dbReference>
<dbReference type="PANTHER" id="PTHR16040">
    <property type="entry name" value="AUSTRALIN, ISOFORM A-RELATED"/>
    <property type="match status" value="1"/>
</dbReference>
<evidence type="ECO:0000256" key="9">
    <source>
        <dbReference type="ARBA" id="ARBA00023328"/>
    </source>
</evidence>
<keyword evidence="6" id="KW-0498">Mitosis</keyword>
<comment type="caution">
    <text evidence="12">The sequence shown here is derived from an EMBL/GenBank/DDBJ whole genome shotgun (WGS) entry which is preliminary data.</text>
</comment>
<dbReference type="AlphaFoldDB" id="A0A854QAQ9"/>
<evidence type="ECO:0000313" key="12">
    <source>
        <dbReference type="EMBL" id="OXG21887.1"/>
    </source>
</evidence>